<protein>
    <recommendedName>
        <fullName evidence="2">Bridge-like lipid transfer protein family member 1 C-terminal domain-containing protein</fullName>
    </recommendedName>
</protein>
<dbReference type="InterPro" id="IPR056742">
    <property type="entry name" value="BLTP1_C"/>
</dbReference>
<dbReference type="SMART" id="SM01220">
    <property type="entry name" value="FSA_C"/>
    <property type="match status" value="1"/>
</dbReference>
<dbReference type="InterPro" id="IPR033616">
    <property type="entry name" value="BLTP1"/>
</dbReference>
<feature type="region of interest" description="Disordered" evidence="1">
    <location>
        <begin position="1348"/>
        <end position="1387"/>
    </location>
</feature>
<dbReference type="EMBL" id="CAJNYU010001129">
    <property type="protein sequence ID" value="CAF3415446.1"/>
    <property type="molecule type" value="Genomic_DNA"/>
</dbReference>
<name>A0A818B7W5_9BILA</name>
<feature type="region of interest" description="Disordered" evidence="1">
    <location>
        <begin position="232"/>
        <end position="273"/>
    </location>
</feature>
<evidence type="ECO:0000313" key="4">
    <source>
        <dbReference type="Proteomes" id="UP000663869"/>
    </source>
</evidence>
<feature type="compositionally biased region" description="Polar residues" evidence="1">
    <location>
        <begin position="232"/>
        <end position="251"/>
    </location>
</feature>
<dbReference type="PANTHER" id="PTHR31640">
    <property type="entry name" value="TRANSMEMBRANE PROTEIN KIAA1109"/>
    <property type="match status" value="1"/>
</dbReference>
<organism evidence="3 4">
    <name type="scientific">Rotaria socialis</name>
    <dbReference type="NCBI Taxonomy" id="392032"/>
    <lineage>
        <taxon>Eukaryota</taxon>
        <taxon>Metazoa</taxon>
        <taxon>Spiralia</taxon>
        <taxon>Gnathifera</taxon>
        <taxon>Rotifera</taxon>
        <taxon>Eurotatoria</taxon>
        <taxon>Bdelloidea</taxon>
        <taxon>Philodinida</taxon>
        <taxon>Philodinidae</taxon>
        <taxon>Rotaria</taxon>
    </lineage>
</organism>
<feature type="compositionally biased region" description="Acidic residues" evidence="1">
    <location>
        <begin position="1365"/>
        <end position="1382"/>
    </location>
</feature>
<feature type="compositionally biased region" description="Low complexity" evidence="1">
    <location>
        <begin position="312"/>
        <end position="328"/>
    </location>
</feature>
<feature type="compositionally biased region" description="Basic residues" evidence="1">
    <location>
        <begin position="1823"/>
        <end position="1835"/>
    </location>
</feature>
<feature type="region of interest" description="Disordered" evidence="1">
    <location>
        <begin position="303"/>
        <end position="331"/>
    </location>
</feature>
<dbReference type="GO" id="GO:0098793">
    <property type="term" value="C:presynapse"/>
    <property type="evidence" value="ECO:0007669"/>
    <property type="project" value="GOC"/>
</dbReference>
<dbReference type="GO" id="GO:0048488">
    <property type="term" value="P:synaptic vesicle endocytosis"/>
    <property type="evidence" value="ECO:0007669"/>
    <property type="project" value="TreeGrafter"/>
</dbReference>
<evidence type="ECO:0000259" key="2">
    <source>
        <dbReference type="SMART" id="SM01220"/>
    </source>
</evidence>
<feature type="region of interest" description="Disordered" evidence="1">
    <location>
        <begin position="896"/>
        <end position="922"/>
    </location>
</feature>
<dbReference type="Proteomes" id="UP000663869">
    <property type="component" value="Unassembled WGS sequence"/>
</dbReference>
<feature type="region of interest" description="Disordered" evidence="1">
    <location>
        <begin position="1117"/>
        <end position="1149"/>
    </location>
</feature>
<feature type="compositionally biased region" description="Polar residues" evidence="1">
    <location>
        <begin position="1879"/>
        <end position="1890"/>
    </location>
</feature>
<feature type="compositionally biased region" description="Polar residues" evidence="1">
    <location>
        <begin position="1849"/>
        <end position="1867"/>
    </location>
</feature>
<dbReference type="Pfam" id="PF25040">
    <property type="entry name" value="BLTP1_C"/>
    <property type="match status" value="4"/>
</dbReference>
<reference evidence="3" key="1">
    <citation type="submission" date="2021-02" db="EMBL/GenBank/DDBJ databases">
        <authorList>
            <person name="Nowell W R."/>
        </authorList>
    </citation>
    <scope>NUCLEOTIDE SEQUENCE</scope>
</reference>
<proteinExistence type="predicted"/>
<dbReference type="PANTHER" id="PTHR31640:SF1">
    <property type="entry name" value="BRIDGE-LIKE LIPID TRANSFER PROTEIN FAMILY MEMBER 1"/>
    <property type="match status" value="1"/>
</dbReference>
<evidence type="ECO:0000256" key="1">
    <source>
        <dbReference type="SAM" id="MobiDB-lite"/>
    </source>
</evidence>
<accession>A0A818B7W5</accession>
<feature type="region of interest" description="Disordered" evidence="1">
    <location>
        <begin position="1821"/>
        <end position="1907"/>
    </location>
</feature>
<gene>
    <name evidence="3" type="ORF">FME351_LOCUS10406</name>
</gene>
<sequence length="2548" mass="286181">MICLVLLTFEVEPSSHEGDRWLVMPVCLRFIGAFNVLLTPLMLECLTTYIEKWKTFDIHPISILDGLHFQAQTQSSPSIPSYDLSATKISLLLPKINVCLLQAGLAEDNVQLTELRTPVDIVTMSLFALSCKQIQMETILSKRDQSTAGVFKIQSITGQFRRFENDFSSIENVNIHAIQSQRCRLQFRLSTEIQTHLPIGDNRKNFGFVMNEFGLQRLCFKLINNAAKQQQQRKLISPTMTQIDETQTTRAATKHKSKRKQSAEPILQSPSATVQPTAASSLVPIQSSSSIFDGSIDHVWISFPEPPHHTHSPSNSSKRPRANTTTNNQQLPTPKKLFSYTRYDWNFLSTLSPTVLGWFCVINRIQEPMEHFLRKREKRVDAILAYFLIETTPSSTLSQSKLYELFTPKTKYLLAHPVCQLVSELRKHFNKNRQIHINLQPNLIPELQILKQGIREACRGWAQTIKQQPNKNISQPSSSSATTTTSPINIILMTNSNDQEQPPAVVRAPTMVDRVQRFMGHEFVIAHPRHSLAPANKQQQDGLETFIVNGTTVRRRMTVQNPRLNVNNRETFIEMDNDHNDPTPNRDHRRASGFLGDAMRRFEPTVNVNNANGYKRLSVGLDESDFECNPTHRHDDSFNETTYYTDVGPEFAGPVEQLFKILLEYAGVQLSVTSSIEPLFEKLGQKVLASAHIKRFDVKILPNEPTAESQLSTNHPPSSPPTTVQFRLPHLRSSIFNTSNELSILSVTNLNIQSVCRQSLEHDQLHSANVQAGIRVQRVQQEVNLSFIRLVYQFYTVVGNALEYTGIDEITKSDTNPTQQQQSAELINDVIRSNTTTDHPDSGIQNLVIKSFQPNLLRMDAHLDDDDLSNTERQCWKKLRELVAIYGTLPEVKQVQPPVSTASRKQQRSGSQPPNENLPHQNTNASFKYLQTQTRNVSTNVPSETLLLSSFGWLIIDEIYYAASLGGLKVDGCMGKVQGSVSLSQRLRAISSTTRNQNTKKYDGSLIVQIGSTSLSLKETLSTSTDSLSVANLSNNNSTSSNAPSTTRQISVLDIIVGKSRALTSLQTRGINLTLSGVTNIGTIAMDVPLRPQEVHDLVNRAGRLITSYVQEFLPDDTQQMPTAPSTTNANIESNNTNLNDTIEEQNTPTPLERTATKKRLGPRRKSTITSTVNTRPIDTQHSTSSGANKRSIFEAHITAHCQGMTFSTTLLSTLKAQYKIGVVEGVANIGGMTSRFTAIIHEHALHFLNNNNNDQRQPPTVSSDNHVRIDFPQIRCYGNYSIQQEQENKARGHLNLLTKIDILKITITADFLAQLVFVSKVIIHEINEILAKVSGFDQFHFRTNKNLRSSSSSGSQFMNTNATDTEDNYDDDDDDDDDDGPEKDQQTSSATLFTYKIDIVMKGFEVIGQTPSNTIVKFENGDTKVPIFVKLTNYHEQNPGLLYNKPLINALLFIKLSLGQLLHTGGFQDAAYFKTKLLVRNSFKSDDPEKEAYFIRLTKPSFYWQPGAIDKGILFWLNYKNTYEHWNEQRGAFTTPASDSTRLRSIVNVPSSPATTKELNIMFQLHIVDLGIAIPLQQYDPPAKLTADNLTTQLLNSQPSIPTSDESSDFLVFTLDKTTISACSCGAIISSGSFEGFCFRFAEDFQQTNKNWKPARSTSSSNTILNACCVPSGKYLMHSRAKNILNSTSPKWFLNVQWDMKGIDINLDSIIGKRFSQLIRTITSTHLIEPIDNLSNDDDLLSNPNSINTQAGSTMNIMENLDQSEDDERIKRLEYEHLILGHRIETLKRSQAPFEILKPELARYEWLEKELLHTVKSEIQQKMKKQSNKSGHNRNRIDSPIHRRTKSQDNITNSTQSPSDLITHPSSIAEDDTEKRASNSNTRVSSQEPTGFDDHHSITPNTPNEITSAPAVDLELNVQIQIASGSCNLYTRRDLISNASVSTTNAAKQQQQQQQQQSQATIGAIVNVNKIEYQVSQFSLPGVDVDAHYNSKHNNTINSALNKRASFYCRAMIQSPSSQITIHPLLLDFLEQTLEHVTLPREQERQTNLQQEQVQTINGQNLDNDHLNTMFLIEDQSSTTSFPIDVVVSLFIQPSVLLFTCLPTHPMECELRLPTVDVVFSSKRALSDNIPSSTTTLANDSEQIIENSLGGLSFSLYMKDFKLNVYHPFSGESKVHLFEDIRSGQLQTRNALAVSVHSVSFNISRTRYTLIERDGELLNSIQLSVIGQISKAQFEYDIRRFSEILTFPKIWYNRSLARRLFLGDENLPTTISSSTTITRPIAPIRIKTTANKQLRKEARVLLAIQLKELQISMRMSNVMGKVEWNTTDVCSTGSLTLTSDGQRAIFFSLGLQKSLFQAEQGIVGGNIKLQNLRTTGLIRQGLHGRALLNASSHAFNVLTNAIEIRLDYMGSPTLMGRISHILLRLKDDHHGITGDHSAPPSTLVLLNLEWSQLHLMITRSTTPDIIKMAMKLTEFFNSQLLNSKNLLASIQYDFSDGTKRDSIEKKTNNGQSKCDTNIIKRYIGMHGGELMLQGHNLTLVVFHGLNF</sequence>
<comment type="caution">
    <text evidence="3">The sequence shown here is derived from an EMBL/GenBank/DDBJ whole genome shotgun (WGS) entry which is preliminary data.</text>
</comment>
<feature type="compositionally biased region" description="Polar residues" evidence="1">
    <location>
        <begin position="897"/>
        <end position="922"/>
    </location>
</feature>
<feature type="domain" description="Bridge-like lipid transfer protein family member 1 C-terminal" evidence="2">
    <location>
        <begin position="2288"/>
        <end position="2548"/>
    </location>
</feature>
<evidence type="ECO:0000313" key="3">
    <source>
        <dbReference type="EMBL" id="CAF3415446.1"/>
    </source>
</evidence>